<proteinExistence type="predicted"/>
<reference evidence="1" key="1">
    <citation type="submission" date="2019-04" db="EMBL/GenBank/DDBJ databases">
        <title>Microbes associate with the intestines of laboratory mice.</title>
        <authorList>
            <person name="Navarre W."/>
            <person name="Wong E."/>
            <person name="Huang K."/>
            <person name="Tropini C."/>
            <person name="Ng K."/>
            <person name="Yu B."/>
        </authorList>
    </citation>
    <scope>NUCLEOTIDE SEQUENCE</scope>
    <source>
        <strain evidence="1">NM04_E33</strain>
    </source>
</reference>
<name>A0AC61RHJ6_9BACT</name>
<evidence type="ECO:0000313" key="2">
    <source>
        <dbReference type="Proteomes" id="UP000306319"/>
    </source>
</evidence>
<dbReference type="EMBL" id="SRYB01000009">
    <property type="protein sequence ID" value="TGY78961.1"/>
    <property type="molecule type" value="Genomic_DNA"/>
</dbReference>
<evidence type="ECO:0000313" key="1">
    <source>
        <dbReference type="EMBL" id="TGY78961.1"/>
    </source>
</evidence>
<protein>
    <submittedName>
        <fullName evidence="1">Integrase</fullName>
    </submittedName>
</protein>
<organism evidence="1 2">
    <name type="scientific">Lepagella muris</name>
    <dbReference type="NCBI Taxonomy" id="3032870"/>
    <lineage>
        <taxon>Bacteria</taxon>
        <taxon>Pseudomonadati</taxon>
        <taxon>Bacteroidota</taxon>
        <taxon>Bacteroidia</taxon>
        <taxon>Bacteroidales</taxon>
        <taxon>Muribaculaceae</taxon>
        <taxon>Lepagella</taxon>
    </lineage>
</organism>
<keyword evidence="2" id="KW-1185">Reference proteome</keyword>
<dbReference type="Proteomes" id="UP000306319">
    <property type="component" value="Unassembled WGS sequence"/>
</dbReference>
<comment type="caution">
    <text evidence="1">The sequence shown here is derived from an EMBL/GenBank/DDBJ whole genome shotgun (WGS) entry which is preliminary data.</text>
</comment>
<accession>A0AC61RHJ6</accession>
<sequence>MAKSLSRFFIRKQDEKNEIATLFFRVQNKKHKVDTLFSSQIRVNVAEWKGALSCPEKWMRHQRANFNLHDSLNRIELVVKSEVEGMSFDKSHVEAEILAIANPKKAEAIMKAKREEEERQQEEQRIKADQERLIKEGIDAERAKIWNFLNHFCEEIKSGARLNGHNRYAPGTVKAWFSFRKLYDMFDKKHRFTWYQVDRAFVTKFLAFMEKNDYMVSAQNKYLVDLRAIVNYAYLDGIHDNDRAMQYFSKKKIEDGDKAIEIYLSEAELQALYEMPLSGKQDEVRDIFLVGCYTCQRVSDYNDIDKDCFTTTAKGTPVIRLVQKKTRNEVKIPIMNPNLRAICDKYAYNLPSVVDVILNRYIKDILKNLSESVPTLGKMVVTKLTQKQKKLVEDGKLVVEHNEKGEVIMPRYKCVTTHTARRSGITNMYLTHKYSIVQMMHVSGHKTQKTFMDYIKLSSDEIADEIDAIANGAKSEVF</sequence>
<gene>
    <name evidence="1" type="ORF">E5331_07800</name>
</gene>